<gene>
    <name evidence="1" type="ORF">LCGC14_1786040</name>
</gene>
<evidence type="ECO:0000313" key="1">
    <source>
        <dbReference type="EMBL" id="KKM02274.1"/>
    </source>
</evidence>
<sequence>MIQFKRRRYTKDNDVSYYCWLLVNGIKVGNAAIIHDTLFNFNISTKYRNRGYASTFMAKIIEDNGNLKRLHVKSCDLKNGLLTDELVKFYKKYGFKIKNTTHPYGILMLRKVTNHCAGV</sequence>
<dbReference type="Gene3D" id="3.40.630.30">
    <property type="match status" value="1"/>
</dbReference>
<protein>
    <submittedName>
        <fullName evidence="1">Uncharacterized protein</fullName>
    </submittedName>
</protein>
<dbReference type="InterPro" id="IPR016181">
    <property type="entry name" value="Acyl_CoA_acyltransferase"/>
</dbReference>
<dbReference type="SUPFAM" id="SSF55729">
    <property type="entry name" value="Acyl-CoA N-acyltransferases (Nat)"/>
    <property type="match status" value="1"/>
</dbReference>
<accession>A0A0F9GU51</accession>
<name>A0A0F9GU51_9ZZZZ</name>
<proteinExistence type="predicted"/>
<dbReference type="EMBL" id="LAZR01016981">
    <property type="protein sequence ID" value="KKM02274.1"/>
    <property type="molecule type" value="Genomic_DNA"/>
</dbReference>
<comment type="caution">
    <text evidence="1">The sequence shown here is derived from an EMBL/GenBank/DDBJ whole genome shotgun (WGS) entry which is preliminary data.</text>
</comment>
<dbReference type="AlphaFoldDB" id="A0A0F9GU51"/>
<reference evidence="1" key="1">
    <citation type="journal article" date="2015" name="Nature">
        <title>Complex archaea that bridge the gap between prokaryotes and eukaryotes.</title>
        <authorList>
            <person name="Spang A."/>
            <person name="Saw J.H."/>
            <person name="Jorgensen S.L."/>
            <person name="Zaremba-Niedzwiedzka K."/>
            <person name="Martijn J."/>
            <person name="Lind A.E."/>
            <person name="van Eijk R."/>
            <person name="Schleper C."/>
            <person name="Guy L."/>
            <person name="Ettema T.J."/>
        </authorList>
    </citation>
    <scope>NUCLEOTIDE SEQUENCE</scope>
</reference>
<organism evidence="1">
    <name type="scientific">marine sediment metagenome</name>
    <dbReference type="NCBI Taxonomy" id="412755"/>
    <lineage>
        <taxon>unclassified sequences</taxon>
        <taxon>metagenomes</taxon>
        <taxon>ecological metagenomes</taxon>
    </lineage>
</organism>